<sequence>MRQLSAVECGGVVLWGAAVECGGMRRCCTMVCSSGLRWNAVAMVCGSGVRWNVEECAVLYYEVRQRSAVECGGVVLWGAAVECGGMRRWSAALGCCGVR</sequence>
<evidence type="ECO:0000313" key="1">
    <source>
        <dbReference type="EMBL" id="KAK3764386.1"/>
    </source>
</evidence>
<gene>
    <name evidence="1" type="ORF">RRG08_039982</name>
</gene>
<dbReference type="AlphaFoldDB" id="A0AAE1DBH0"/>
<dbReference type="Proteomes" id="UP001283361">
    <property type="component" value="Unassembled WGS sequence"/>
</dbReference>
<dbReference type="EMBL" id="JAWDGP010004442">
    <property type="protein sequence ID" value="KAK3764386.1"/>
    <property type="molecule type" value="Genomic_DNA"/>
</dbReference>
<proteinExistence type="predicted"/>
<evidence type="ECO:0000313" key="2">
    <source>
        <dbReference type="Proteomes" id="UP001283361"/>
    </source>
</evidence>
<comment type="caution">
    <text evidence="1">The sequence shown here is derived from an EMBL/GenBank/DDBJ whole genome shotgun (WGS) entry which is preliminary data.</text>
</comment>
<reference evidence="1" key="1">
    <citation type="journal article" date="2023" name="G3 (Bethesda)">
        <title>A reference genome for the long-term kleptoplast-retaining sea slug Elysia crispata morphotype clarki.</title>
        <authorList>
            <person name="Eastman K.E."/>
            <person name="Pendleton A.L."/>
            <person name="Shaikh M.A."/>
            <person name="Suttiyut T."/>
            <person name="Ogas R."/>
            <person name="Tomko P."/>
            <person name="Gavelis G."/>
            <person name="Widhalm J.R."/>
            <person name="Wisecaver J.H."/>
        </authorList>
    </citation>
    <scope>NUCLEOTIDE SEQUENCE</scope>
    <source>
        <strain evidence="1">ECLA1</strain>
    </source>
</reference>
<protein>
    <submittedName>
        <fullName evidence="1">Uncharacterized protein</fullName>
    </submittedName>
</protein>
<keyword evidence="2" id="KW-1185">Reference proteome</keyword>
<accession>A0AAE1DBH0</accession>
<name>A0AAE1DBH0_9GAST</name>
<organism evidence="1 2">
    <name type="scientific">Elysia crispata</name>
    <name type="common">lettuce slug</name>
    <dbReference type="NCBI Taxonomy" id="231223"/>
    <lineage>
        <taxon>Eukaryota</taxon>
        <taxon>Metazoa</taxon>
        <taxon>Spiralia</taxon>
        <taxon>Lophotrochozoa</taxon>
        <taxon>Mollusca</taxon>
        <taxon>Gastropoda</taxon>
        <taxon>Heterobranchia</taxon>
        <taxon>Euthyneura</taxon>
        <taxon>Panpulmonata</taxon>
        <taxon>Sacoglossa</taxon>
        <taxon>Placobranchoidea</taxon>
        <taxon>Plakobranchidae</taxon>
        <taxon>Elysia</taxon>
    </lineage>
</organism>